<dbReference type="AlphaFoldDB" id="A0A2S2Q2R9"/>
<gene>
    <name evidence="1" type="ORF">g.32095</name>
</gene>
<protein>
    <submittedName>
        <fullName evidence="1">Uncharacterized protein</fullName>
    </submittedName>
</protein>
<accession>A0A2S2Q2R9</accession>
<dbReference type="EMBL" id="GGMS01002781">
    <property type="protein sequence ID" value="MBY71984.1"/>
    <property type="molecule type" value="Transcribed_RNA"/>
</dbReference>
<reference evidence="1" key="1">
    <citation type="submission" date="2018-04" db="EMBL/GenBank/DDBJ databases">
        <title>Transcriptome assembly of Sipha flava.</title>
        <authorList>
            <person name="Scully E.D."/>
            <person name="Geib S.M."/>
            <person name="Palmer N.A."/>
            <person name="Koch K."/>
            <person name="Bradshaw J."/>
            <person name="Heng-Moss T."/>
            <person name="Sarath G."/>
        </authorList>
    </citation>
    <scope>NUCLEOTIDE SEQUENCE</scope>
</reference>
<organism evidence="1">
    <name type="scientific">Sipha flava</name>
    <name type="common">yellow sugarcane aphid</name>
    <dbReference type="NCBI Taxonomy" id="143950"/>
    <lineage>
        <taxon>Eukaryota</taxon>
        <taxon>Metazoa</taxon>
        <taxon>Ecdysozoa</taxon>
        <taxon>Arthropoda</taxon>
        <taxon>Hexapoda</taxon>
        <taxon>Insecta</taxon>
        <taxon>Pterygota</taxon>
        <taxon>Neoptera</taxon>
        <taxon>Paraneoptera</taxon>
        <taxon>Hemiptera</taxon>
        <taxon>Sternorrhyncha</taxon>
        <taxon>Aphidomorpha</taxon>
        <taxon>Aphidoidea</taxon>
        <taxon>Aphididae</taxon>
        <taxon>Sipha</taxon>
    </lineage>
</organism>
<name>A0A2S2Q2R9_9HEMI</name>
<evidence type="ECO:0000313" key="1">
    <source>
        <dbReference type="EMBL" id="MBY71984.1"/>
    </source>
</evidence>
<proteinExistence type="predicted"/>
<sequence>MPHHKLVQSNHVSNLSYICHILYKITHTSHFQLNLLVSSTQINRSFISPSFVQYLNTKANWSSFNTSVVESNISKYIPASLTSFKIVSRIDSAIQLTITFCDDLDRNVNICFFVDDKKK</sequence>